<evidence type="ECO:0000313" key="2">
    <source>
        <dbReference type="Proteomes" id="UP000189670"/>
    </source>
</evidence>
<evidence type="ECO:0000313" key="1">
    <source>
        <dbReference type="EMBL" id="ETR69597.1"/>
    </source>
</evidence>
<proteinExistence type="predicted"/>
<organism evidence="1 2">
    <name type="scientific">Candidatus Magnetoglobus multicellularis str. Araruama</name>
    <dbReference type="NCBI Taxonomy" id="890399"/>
    <lineage>
        <taxon>Bacteria</taxon>
        <taxon>Pseudomonadati</taxon>
        <taxon>Thermodesulfobacteriota</taxon>
        <taxon>Desulfobacteria</taxon>
        <taxon>Desulfobacterales</taxon>
        <taxon>Desulfobacteraceae</taxon>
        <taxon>Candidatus Magnetoglobus</taxon>
    </lineage>
</organism>
<dbReference type="Proteomes" id="UP000189670">
    <property type="component" value="Unassembled WGS sequence"/>
</dbReference>
<dbReference type="AlphaFoldDB" id="A0A1V1P418"/>
<accession>A0A1V1P418</accession>
<protein>
    <submittedName>
        <fullName evidence="1">SEC-C motif domain protein</fullName>
    </submittedName>
</protein>
<comment type="caution">
    <text evidence="1">The sequence shown here is derived from an EMBL/GenBank/DDBJ whole genome shotgun (WGS) entry which is preliminary data.</text>
</comment>
<gene>
    <name evidence="1" type="ORF">OMM_09457</name>
</gene>
<reference evidence="2" key="1">
    <citation type="submission" date="2012-11" db="EMBL/GenBank/DDBJ databases">
        <authorList>
            <person name="Lucero-Rivera Y.E."/>
            <person name="Tovar-Ramirez D."/>
        </authorList>
    </citation>
    <scope>NUCLEOTIDE SEQUENCE [LARGE SCALE GENOMIC DNA]</scope>
    <source>
        <strain evidence="2">Araruama</strain>
    </source>
</reference>
<dbReference type="EMBL" id="ATBP01000605">
    <property type="protein sequence ID" value="ETR69597.1"/>
    <property type="molecule type" value="Genomic_DNA"/>
</dbReference>
<name>A0A1V1P418_9BACT</name>
<sequence>MHSITWSEIMSIVCYSEDKNLTIEYQENGEIKKWYAEIDICPNPICPCQDITLDLYDAKNKNDALLNHRIAFDVFDNKAVKQKGEKPISNNDFRFAKTVEKNYPKVTGFNLEPFSWR</sequence>